<sequence>MDLISDARSCVSPRQQPESPTSPGGTVARFRNFLVPNTASSLPPVDRRGQVLRSMALWNGNEEAEDEGDEEEGCSPQGPPQARRKSMMLFEERQVMGIVDKVISHRMEEIRKAAEAAVAQKLKVGGFRTGRPDFRRMRSKSSMDLLVFFSEVSFEPSTAPERRRRPSKTEPDFSLPHEKLTGIQSQKTGEAIDEGDTESAPECDGPFSTSEALSPRSPTQSEPRSNQKRISLLSSQIARAETGEGLSVLSPRAPSAPRPPPSLAGLISPISSGRRLVSKKEAELSESEADSPGSCRSPPVAPMSPTFPSGMIGTSRVRAFRLASRASMDSAGAASLAASLPPVEERGRVLSLSSAGYPPTETGEEPQPHAPDHMAVRALRARSVPEMEADVAQVVGSRLNQSENSSRPPTTQTSPSAGSGTFSPSNPSLPSVVSPRTAQIKQNLRQASLSGEKGDKLAPHVQRETARKRSRKGTASIRATSEPPKVLSAGEKYSWEAMQLRQQEMMDRVWGAKGRW</sequence>
<dbReference type="EMBL" id="CDMZ01005046">
    <property type="protein sequence ID" value="CEM51768.1"/>
    <property type="molecule type" value="Genomic_DNA"/>
</dbReference>
<feature type="compositionally biased region" description="Polar residues" evidence="1">
    <location>
        <begin position="12"/>
        <end position="24"/>
    </location>
</feature>
<proteinExistence type="predicted"/>
<feature type="region of interest" description="Disordered" evidence="1">
    <location>
        <begin position="56"/>
        <end position="85"/>
    </location>
</feature>
<feature type="compositionally biased region" description="Polar residues" evidence="1">
    <location>
        <begin position="436"/>
        <end position="449"/>
    </location>
</feature>
<feature type="compositionally biased region" description="Low complexity" evidence="1">
    <location>
        <begin position="326"/>
        <end position="339"/>
    </location>
</feature>
<feature type="compositionally biased region" description="Low complexity" evidence="1">
    <location>
        <begin position="423"/>
        <end position="435"/>
    </location>
</feature>
<feature type="region of interest" description="Disordered" evidence="1">
    <location>
        <begin position="1"/>
        <end position="28"/>
    </location>
</feature>
<feature type="compositionally biased region" description="Basic and acidic residues" evidence="1">
    <location>
        <begin position="452"/>
        <end position="467"/>
    </location>
</feature>
<feature type="compositionally biased region" description="Acidic residues" evidence="1">
    <location>
        <begin position="62"/>
        <end position="73"/>
    </location>
</feature>
<evidence type="ECO:0000256" key="1">
    <source>
        <dbReference type="SAM" id="MobiDB-lite"/>
    </source>
</evidence>
<protein>
    <submittedName>
        <fullName evidence="2">Uncharacterized protein</fullName>
    </submittedName>
</protein>
<feature type="compositionally biased region" description="Acidic residues" evidence="1">
    <location>
        <begin position="191"/>
        <end position="201"/>
    </location>
</feature>
<name>A0A0G4I4B6_9ALVE</name>
<feature type="compositionally biased region" description="Low complexity" evidence="1">
    <location>
        <begin position="405"/>
        <end position="416"/>
    </location>
</feature>
<feature type="region of interest" description="Disordered" evidence="1">
    <location>
        <begin position="326"/>
        <end position="486"/>
    </location>
</feature>
<organism evidence="2">
    <name type="scientific">Chromera velia CCMP2878</name>
    <dbReference type="NCBI Taxonomy" id="1169474"/>
    <lineage>
        <taxon>Eukaryota</taxon>
        <taxon>Sar</taxon>
        <taxon>Alveolata</taxon>
        <taxon>Colpodellida</taxon>
        <taxon>Chromeraceae</taxon>
        <taxon>Chromera</taxon>
    </lineage>
</organism>
<accession>A0A0G4I4B6</accession>
<feature type="compositionally biased region" description="Polar residues" evidence="1">
    <location>
        <begin position="207"/>
        <end position="237"/>
    </location>
</feature>
<dbReference type="VEuPathDB" id="CryptoDB:Cvel_10845"/>
<feature type="region of interest" description="Disordered" evidence="1">
    <location>
        <begin position="155"/>
        <end position="312"/>
    </location>
</feature>
<reference evidence="2" key="1">
    <citation type="submission" date="2014-11" db="EMBL/GenBank/DDBJ databases">
        <authorList>
            <person name="Otto D Thomas"/>
            <person name="Naeem Raeece"/>
        </authorList>
    </citation>
    <scope>NUCLEOTIDE SEQUENCE</scope>
</reference>
<feature type="compositionally biased region" description="Basic and acidic residues" evidence="1">
    <location>
        <begin position="167"/>
        <end position="180"/>
    </location>
</feature>
<dbReference type="AlphaFoldDB" id="A0A0G4I4B6"/>
<evidence type="ECO:0000313" key="2">
    <source>
        <dbReference type="EMBL" id="CEM51768.1"/>
    </source>
</evidence>
<gene>
    <name evidence="2" type="ORF">Cvel_10845</name>
</gene>
<feature type="compositionally biased region" description="Basic and acidic residues" evidence="1">
    <location>
        <begin position="366"/>
        <end position="375"/>
    </location>
</feature>